<dbReference type="Gene3D" id="3.20.20.80">
    <property type="entry name" value="Glycosidases"/>
    <property type="match status" value="1"/>
</dbReference>
<dbReference type="EMBL" id="KZ613472">
    <property type="protein sequence ID" value="PMD24567.1"/>
    <property type="molecule type" value="Genomic_DNA"/>
</dbReference>
<evidence type="ECO:0000313" key="4">
    <source>
        <dbReference type="Proteomes" id="UP000235672"/>
    </source>
</evidence>
<dbReference type="GO" id="GO:0004567">
    <property type="term" value="F:beta-mannosidase activity"/>
    <property type="evidence" value="ECO:0007669"/>
    <property type="project" value="TreeGrafter"/>
</dbReference>
<sequence>YVYLSQLVQSEAMYYAFRGWRRLFEGGECGGALVWQMNDSWPVVSWATVDYYERPKMAFYAISRAMRPVATGVARKMKGRTKADAANVIAHATPHIYPQRESTYSVWVANASIDIRRIKIRIRFISVESGLDVREPIEQTIEAKATGTTEVTKGPTPEEEPIVVVSEIFDLDSKLLSYDVDWPQPLKHLTFPDRGLIVEVCGQEELVVSAGKPVKGLFFTNDGVQWSDNCLDVVPGQKLTIIAKGLKEK</sequence>
<evidence type="ECO:0000256" key="1">
    <source>
        <dbReference type="ARBA" id="ARBA00023295"/>
    </source>
</evidence>
<dbReference type="Pfam" id="PF17786">
    <property type="entry name" value="Mannosidase_ig"/>
    <property type="match status" value="1"/>
</dbReference>
<feature type="non-terminal residue" evidence="3">
    <location>
        <position position="249"/>
    </location>
</feature>
<dbReference type="InterPro" id="IPR017853">
    <property type="entry name" value="GH"/>
</dbReference>
<dbReference type="Proteomes" id="UP000235672">
    <property type="component" value="Unassembled WGS sequence"/>
</dbReference>
<dbReference type="PANTHER" id="PTHR43730:SF1">
    <property type="entry name" value="BETA-MANNOSIDASE"/>
    <property type="match status" value="1"/>
</dbReference>
<dbReference type="PANTHER" id="PTHR43730">
    <property type="entry name" value="BETA-MANNOSIDASE"/>
    <property type="match status" value="1"/>
</dbReference>
<proteinExistence type="predicted"/>
<dbReference type="GO" id="GO:0006516">
    <property type="term" value="P:glycoprotein catabolic process"/>
    <property type="evidence" value="ECO:0007669"/>
    <property type="project" value="TreeGrafter"/>
</dbReference>
<feature type="domain" description="Mannosidase Ig/CBM-like" evidence="2">
    <location>
        <begin position="103"/>
        <end position="188"/>
    </location>
</feature>
<evidence type="ECO:0000259" key="2">
    <source>
        <dbReference type="Pfam" id="PF17786"/>
    </source>
</evidence>
<dbReference type="AlphaFoldDB" id="A0A2J6QE90"/>
<dbReference type="OrthoDB" id="2866996at2759"/>
<dbReference type="InterPro" id="IPR050887">
    <property type="entry name" value="Beta-mannosidase_GH2"/>
</dbReference>
<name>A0A2J6QE90_9HELO</name>
<gene>
    <name evidence="3" type="ORF">NA56DRAFT_529854</name>
</gene>
<keyword evidence="3" id="KW-0378">Hydrolase</keyword>
<dbReference type="InterPro" id="IPR041447">
    <property type="entry name" value="Mannosidase_ig"/>
</dbReference>
<keyword evidence="1" id="KW-0326">Glycosidase</keyword>
<dbReference type="InterPro" id="IPR036156">
    <property type="entry name" value="Beta-gal/glucu_dom_sf"/>
</dbReference>
<dbReference type="STRING" id="1745343.A0A2J6QE90"/>
<dbReference type="SUPFAM" id="SSF49303">
    <property type="entry name" value="beta-Galactosidase/glucuronidase domain"/>
    <property type="match status" value="1"/>
</dbReference>
<feature type="non-terminal residue" evidence="3">
    <location>
        <position position="1"/>
    </location>
</feature>
<accession>A0A2J6QE90</accession>
<dbReference type="SUPFAM" id="SSF51445">
    <property type="entry name" value="(Trans)glycosidases"/>
    <property type="match status" value="1"/>
</dbReference>
<organism evidence="3 4">
    <name type="scientific">Hyaloscypha hepaticicola</name>
    <dbReference type="NCBI Taxonomy" id="2082293"/>
    <lineage>
        <taxon>Eukaryota</taxon>
        <taxon>Fungi</taxon>
        <taxon>Dikarya</taxon>
        <taxon>Ascomycota</taxon>
        <taxon>Pezizomycotina</taxon>
        <taxon>Leotiomycetes</taxon>
        <taxon>Helotiales</taxon>
        <taxon>Hyaloscyphaceae</taxon>
        <taxon>Hyaloscypha</taxon>
    </lineage>
</organism>
<evidence type="ECO:0000313" key="3">
    <source>
        <dbReference type="EMBL" id="PMD24567.1"/>
    </source>
</evidence>
<reference evidence="3 4" key="1">
    <citation type="submission" date="2016-05" db="EMBL/GenBank/DDBJ databases">
        <title>A degradative enzymes factory behind the ericoid mycorrhizal symbiosis.</title>
        <authorList>
            <consortium name="DOE Joint Genome Institute"/>
            <person name="Martino E."/>
            <person name="Morin E."/>
            <person name="Grelet G."/>
            <person name="Kuo A."/>
            <person name="Kohler A."/>
            <person name="Daghino S."/>
            <person name="Barry K."/>
            <person name="Choi C."/>
            <person name="Cichocki N."/>
            <person name="Clum A."/>
            <person name="Copeland A."/>
            <person name="Hainaut M."/>
            <person name="Haridas S."/>
            <person name="Labutti K."/>
            <person name="Lindquist E."/>
            <person name="Lipzen A."/>
            <person name="Khouja H.-R."/>
            <person name="Murat C."/>
            <person name="Ohm R."/>
            <person name="Olson A."/>
            <person name="Spatafora J."/>
            <person name="Veneault-Fourrey C."/>
            <person name="Henrissat B."/>
            <person name="Grigoriev I."/>
            <person name="Martin F."/>
            <person name="Perotto S."/>
        </authorList>
    </citation>
    <scope>NUCLEOTIDE SEQUENCE [LARGE SCALE GENOMIC DNA]</scope>
    <source>
        <strain evidence="3 4">UAMH 7357</strain>
    </source>
</reference>
<protein>
    <submittedName>
        <fullName evidence="3">Glycoside hydrolase family 2 protein</fullName>
    </submittedName>
</protein>
<keyword evidence="4" id="KW-1185">Reference proteome</keyword>